<organism evidence="3 4">
    <name type="scientific">Mariniflexile jejuense</name>
    <dbReference type="NCBI Taxonomy" id="1173582"/>
    <lineage>
        <taxon>Bacteria</taxon>
        <taxon>Pseudomonadati</taxon>
        <taxon>Bacteroidota</taxon>
        <taxon>Flavobacteriia</taxon>
        <taxon>Flavobacteriales</taxon>
        <taxon>Flavobacteriaceae</taxon>
        <taxon>Mariniflexile</taxon>
    </lineage>
</organism>
<dbReference type="SUPFAM" id="SSF53756">
    <property type="entry name" value="UDP-Glycosyltransferase/glycogen phosphorylase"/>
    <property type="match status" value="1"/>
</dbReference>
<dbReference type="InterPro" id="IPR001296">
    <property type="entry name" value="Glyco_trans_1"/>
</dbReference>
<dbReference type="PANTHER" id="PTHR46401">
    <property type="entry name" value="GLYCOSYLTRANSFERASE WBBK-RELATED"/>
    <property type="match status" value="1"/>
</dbReference>
<dbReference type="CDD" id="cd03801">
    <property type="entry name" value="GT4_PimA-like"/>
    <property type="match status" value="1"/>
</dbReference>
<dbReference type="EMBL" id="JBHTJI010000001">
    <property type="protein sequence ID" value="MFD0990551.1"/>
    <property type="molecule type" value="Genomic_DNA"/>
</dbReference>
<dbReference type="Pfam" id="PF00534">
    <property type="entry name" value="Glycos_transf_1"/>
    <property type="match status" value="1"/>
</dbReference>
<evidence type="ECO:0000256" key="1">
    <source>
        <dbReference type="ARBA" id="ARBA00022679"/>
    </source>
</evidence>
<dbReference type="PANTHER" id="PTHR46401:SF2">
    <property type="entry name" value="GLYCOSYLTRANSFERASE WBBK-RELATED"/>
    <property type="match status" value="1"/>
</dbReference>
<dbReference type="GO" id="GO:0016757">
    <property type="term" value="F:glycosyltransferase activity"/>
    <property type="evidence" value="ECO:0007669"/>
    <property type="project" value="UniProtKB-KW"/>
</dbReference>
<protein>
    <submittedName>
        <fullName evidence="3">Glycosyltransferase family 4 protein</fullName>
        <ecNumber evidence="3">2.4.-.-</ecNumber>
    </submittedName>
</protein>
<sequence length="385" mass="43810">MKKKIKIAYICIEDSDDLTKWSGLNYYIKKSISQQDIEVIVIDKLKIKKSILIFFRKVIGKIFKQDYHQNRSKIILKSLALQIQERMPNDVDFIITTSSLPIVYLETNVPIFFYLDATFHSMLDFYFPIKNLSKKTLVEGEYHEQLAHNKATGIIYASNWAANNAIEHYKVLKKKIKVVPFGANLDYAVTEKFIIDNLKNKLLEKSINLLFVGVDWERKGGEIVYQTAKSLIKLGYNVSLDIVGIKELPINKIPDFCTNHGFINKNDEAGKNKLIKLYLKADFLFVPSKQECLGIVFAEASSLGIPSISTNVGGISNVIENGKTGIALDINATPKMYEEKILSIVNNKESYNKMALNAYHKAVLESNWENTGREIINHMISLTKN</sequence>
<dbReference type="Proteomes" id="UP001597061">
    <property type="component" value="Unassembled WGS sequence"/>
</dbReference>
<reference evidence="4" key="1">
    <citation type="journal article" date="2019" name="Int. J. Syst. Evol. Microbiol.">
        <title>The Global Catalogue of Microorganisms (GCM) 10K type strain sequencing project: providing services to taxonomists for standard genome sequencing and annotation.</title>
        <authorList>
            <consortium name="The Broad Institute Genomics Platform"/>
            <consortium name="The Broad Institute Genome Sequencing Center for Infectious Disease"/>
            <person name="Wu L."/>
            <person name="Ma J."/>
        </authorList>
    </citation>
    <scope>NUCLEOTIDE SEQUENCE [LARGE SCALE GENOMIC DNA]</scope>
    <source>
        <strain evidence="4">CCUG 62414</strain>
    </source>
</reference>
<name>A0ABW3JKB1_9FLAO</name>
<dbReference type="RefSeq" id="WP_379926146.1">
    <property type="nucleotide sequence ID" value="NZ_JBHTJI010000001.1"/>
</dbReference>
<proteinExistence type="predicted"/>
<evidence type="ECO:0000313" key="3">
    <source>
        <dbReference type="EMBL" id="MFD0990551.1"/>
    </source>
</evidence>
<evidence type="ECO:0000313" key="4">
    <source>
        <dbReference type="Proteomes" id="UP001597061"/>
    </source>
</evidence>
<gene>
    <name evidence="3" type="ORF">ACFQ1R_10625</name>
</gene>
<feature type="domain" description="Glycosyl transferase family 1" evidence="2">
    <location>
        <begin position="200"/>
        <end position="360"/>
    </location>
</feature>
<accession>A0ABW3JKB1</accession>
<dbReference type="EC" id="2.4.-.-" evidence="3"/>
<dbReference type="Gene3D" id="3.40.50.2000">
    <property type="entry name" value="Glycogen Phosphorylase B"/>
    <property type="match status" value="2"/>
</dbReference>
<keyword evidence="1 3" id="KW-0808">Transferase</keyword>
<evidence type="ECO:0000259" key="2">
    <source>
        <dbReference type="Pfam" id="PF00534"/>
    </source>
</evidence>
<keyword evidence="3" id="KW-0328">Glycosyltransferase</keyword>
<comment type="caution">
    <text evidence="3">The sequence shown here is derived from an EMBL/GenBank/DDBJ whole genome shotgun (WGS) entry which is preliminary data.</text>
</comment>
<keyword evidence="4" id="KW-1185">Reference proteome</keyword>